<evidence type="ECO:0000313" key="7">
    <source>
        <dbReference type="Proteomes" id="UP000440041"/>
    </source>
</evidence>
<name>A0A6A2VB70_9BIFI</name>
<dbReference type="GO" id="GO:0016887">
    <property type="term" value="F:ATP hydrolysis activity"/>
    <property type="evidence" value="ECO:0007669"/>
    <property type="project" value="InterPro"/>
</dbReference>
<dbReference type="EMBL" id="WBSO01000001">
    <property type="protein sequence ID" value="KAB8301746.1"/>
    <property type="molecule type" value="Genomic_DNA"/>
</dbReference>
<keyword evidence="2" id="KW-0547">Nucleotide-binding</keyword>
<dbReference type="PANTHER" id="PTHR24220">
    <property type="entry name" value="IMPORT ATP-BINDING PROTEIN"/>
    <property type="match status" value="1"/>
</dbReference>
<dbReference type="PROSITE" id="PS00211">
    <property type="entry name" value="ABC_TRANSPORTER_1"/>
    <property type="match status" value="1"/>
</dbReference>
<comment type="caution">
    <text evidence="6">The sequence shown here is derived from an EMBL/GenBank/DDBJ whole genome shotgun (WGS) entry which is preliminary data.</text>
</comment>
<dbReference type="InterPro" id="IPR017871">
    <property type="entry name" value="ABC_transporter-like_CS"/>
</dbReference>
<dbReference type="AlphaFoldDB" id="A0A6A2VB70"/>
<proteinExistence type="predicted"/>
<accession>A0A6A2VB70</accession>
<dbReference type="Pfam" id="PF00005">
    <property type="entry name" value="ABC_tran"/>
    <property type="match status" value="1"/>
</dbReference>
<keyword evidence="3" id="KW-0067">ATP-binding</keyword>
<evidence type="ECO:0000313" key="6">
    <source>
        <dbReference type="EMBL" id="KAB8301746.1"/>
    </source>
</evidence>
<dbReference type="InterPro" id="IPR003439">
    <property type="entry name" value="ABC_transporter-like_ATP-bd"/>
</dbReference>
<dbReference type="SUPFAM" id="SSF52540">
    <property type="entry name" value="P-loop containing nucleoside triphosphate hydrolases"/>
    <property type="match status" value="1"/>
</dbReference>
<protein>
    <submittedName>
        <fullName evidence="6">ABC transporter</fullName>
    </submittedName>
</protein>
<feature type="region of interest" description="Disordered" evidence="4">
    <location>
        <begin position="1"/>
        <end position="20"/>
    </location>
</feature>
<organism evidence="6 7">
    <name type="scientific">Bifidobacterium apri</name>
    <dbReference type="NCBI Taxonomy" id="1769423"/>
    <lineage>
        <taxon>Bacteria</taxon>
        <taxon>Bacillati</taxon>
        <taxon>Actinomycetota</taxon>
        <taxon>Actinomycetes</taxon>
        <taxon>Bifidobacteriales</taxon>
        <taxon>Bifidobacteriaceae</taxon>
        <taxon>Bifidobacterium</taxon>
    </lineage>
</organism>
<dbReference type="InterPro" id="IPR027417">
    <property type="entry name" value="P-loop_NTPase"/>
</dbReference>
<keyword evidence="1" id="KW-0813">Transport</keyword>
<dbReference type="GO" id="GO:0005886">
    <property type="term" value="C:plasma membrane"/>
    <property type="evidence" value="ECO:0007669"/>
    <property type="project" value="TreeGrafter"/>
</dbReference>
<reference evidence="6 7" key="1">
    <citation type="submission" date="2019-09" db="EMBL/GenBank/DDBJ databases">
        <title>Characterization of the phylogenetic diversity of two novel species belonging to the genus Bifidobacterium: Bifidobacterium cebidarum sp. nov. and Bifidobacterium leontopitheci sp. nov.</title>
        <authorList>
            <person name="Lugli G.A."/>
            <person name="Duranti S."/>
            <person name="Milani C."/>
            <person name="Turroni F."/>
            <person name="Ventura M."/>
        </authorList>
    </citation>
    <scope>NUCLEOTIDE SEQUENCE [LARGE SCALE GENOMIC DNA]</scope>
    <source>
        <strain evidence="6 7">DSM 100238</strain>
    </source>
</reference>
<evidence type="ECO:0000256" key="4">
    <source>
        <dbReference type="SAM" id="MobiDB-lite"/>
    </source>
</evidence>
<sequence length="254" mass="26843">MTTMPSAQGAAQVAEHSSGHAPDDISGPLLGCTVQVTDLCKTFGKRTLWQGLGFDLHAGDMVALVGPSGCGKSTLLNCLGLLERPSSGTLLIDGSDVASMNERAKRLFRKNRLGYLFQDYALIDNANVMDNLSVAWGGLPRNRRVAAAHEALEYVGLPGRDADVVYRMSGGEQQRVALARLMVKRPGLVLADEPTGALDKANAHMVVDGLRHMASQGATVVIATHSDAVAQACDRTIDLSAHHGDGGDESGEEQ</sequence>
<feature type="domain" description="ABC transporter" evidence="5">
    <location>
        <begin position="34"/>
        <end position="254"/>
    </location>
</feature>
<dbReference type="PROSITE" id="PS50893">
    <property type="entry name" value="ABC_TRANSPORTER_2"/>
    <property type="match status" value="1"/>
</dbReference>
<dbReference type="SMART" id="SM00382">
    <property type="entry name" value="AAA"/>
    <property type="match status" value="1"/>
</dbReference>
<dbReference type="CDD" id="cd03255">
    <property type="entry name" value="ABC_MJ0796_LolCDE_FtsE"/>
    <property type="match status" value="1"/>
</dbReference>
<dbReference type="InterPro" id="IPR003593">
    <property type="entry name" value="AAA+_ATPase"/>
</dbReference>
<gene>
    <name evidence="6" type="ORF">DSM100238_0065</name>
</gene>
<dbReference type="PANTHER" id="PTHR24220:SF86">
    <property type="entry name" value="ABC TRANSPORTER ABCH.1"/>
    <property type="match status" value="1"/>
</dbReference>
<dbReference type="InterPro" id="IPR017911">
    <property type="entry name" value="MacB-like_ATP-bd"/>
</dbReference>
<dbReference type="GO" id="GO:0005524">
    <property type="term" value="F:ATP binding"/>
    <property type="evidence" value="ECO:0007669"/>
    <property type="project" value="UniProtKB-KW"/>
</dbReference>
<evidence type="ECO:0000256" key="1">
    <source>
        <dbReference type="ARBA" id="ARBA00022448"/>
    </source>
</evidence>
<dbReference type="GO" id="GO:0022857">
    <property type="term" value="F:transmembrane transporter activity"/>
    <property type="evidence" value="ECO:0007669"/>
    <property type="project" value="TreeGrafter"/>
</dbReference>
<evidence type="ECO:0000256" key="3">
    <source>
        <dbReference type="ARBA" id="ARBA00022840"/>
    </source>
</evidence>
<dbReference type="InterPro" id="IPR015854">
    <property type="entry name" value="ABC_transpr_LolD-like"/>
</dbReference>
<keyword evidence="7" id="KW-1185">Reference proteome</keyword>
<dbReference type="Proteomes" id="UP000440041">
    <property type="component" value="Unassembled WGS sequence"/>
</dbReference>
<evidence type="ECO:0000256" key="2">
    <source>
        <dbReference type="ARBA" id="ARBA00022741"/>
    </source>
</evidence>
<evidence type="ECO:0000259" key="5">
    <source>
        <dbReference type="PROSITE" id="PS50893"/>
    </source>
</evidence>
<dbReference type="RefSeq" id="WP_205730657.1">
    <property type="nucleotide sequence ID" value="NZ_JBHLXF010000037.1"/>
</dbReference>
<dbReference type="Gene3D" id="3.40.50.300">
    <property type="entry name" value="P-loop containing nucleotide triphosphate hydrolases"/>
    <property type="match status" value="1"/>
</dbReference>